<sequence length="110" mass="12591">MLPFTRLSPLRLSYATFTNIQRESIRLTSTKTKKKSNRKLTIGAAVDLNEVKVPDETMRQNLIEYAKGEFNSVKNVKDIDQRKYMIAQGSSQFKAITRTIGLSLPDVYFD</sequence>
<dbReference type="Proteomes" id="UP001165120">
    <property type="component" value="Unassembled WGS sequence"/>
</dbReference>
<evidence type="ECO:0000313" key="2">
    <source>
        <dbReference type="Proteomes" id="UP001165120"/>
    </source>
</evidence>
<reference evidence="1" key="1">
    <citation type="submission" date="2023-04" db="EMBL/GenBank/DDBJ databases">
        <title>Candida boidinii NBRC 10035.</title>
        <authorList>
            <person name="Ichikawa N."/>
            <person name="Sato H."/>
            <person name="Tonouchi N."/>
        </authorList>
    </citation>
    <scope>NUCLEOTIDE SEQUENCE</scope>
    <source>
        <strain evidence="1">NBRC 10035</strain>
    </source>
</reference>
<organism evidence="1 2">
    <name type="scientific">Candida boidinii</name>
    <name type="common">Yeast</name>
    <dbReference type="NCBI Taxonomy" id="5477"/>
    <lineage>
        <taxon>Eukaryota</taxon>
        <taxon>Fungi</taxon>
        <taxon>Dikarya</taxon>
        <taxon>Ascomycota</taxon>
        <taxon>Saccharomycotina</taxon>
        <taxon>Pichiomycetes</taxon>
        <taxon>Pichiales</taxon>
        <taxon>Pichiaceae</taxon>
        <taxon>Ogataea</taxon>
        <taxon>Ogataea/Candida clade</taxon>
    </lineage>
</organism>
<keyword evidence="2" id="KW-1185">Reference proteome</keyword>
<dbReference type="EMBL" id="BSXN01000241">
    <property type="protein sequence ID" value="GME67745.1"/>
    <property type="molecule type" value="Genomic_DNA"/>
</dbReference>
<accession>A0A9W6SV31</accession>
<evidence type="ECO:0000313" key="1">
    <source>
        <dbReference type="EMBL" id="GME67745.1"/>
    </source>
</evidence>
<dbReference type="AlphaFoldDB" id="A0A9W6SV31"/>
<comment type="caution">
    <text evidence="1">The sequence shown here is derived from an EMBL/GenBank/DDBJ whole genome shotgun (WGS) entry which is preliminary data.</text>
</comment>
<name>A0A9W6SV31_CANBO</name>
<proteinExistence type="predicted"/>
<protein>
    <submittedName>
        <fullName evidence="1">Unnamed protein product</fullName>
    </submittedName>
</protein>
<gene>
    <name evidence="1" type="ORF">Cboi02_000111700</name>
</gene>